<dbReference type="Proteomes" id="UP000235672">
    <property type="component" value="Unassembled WGS sequence"/>
</dbReference>
<evidence type="ECO:0000256" key="1">
    <source>
        <dbReference type="SAM" id="Phobius"/>
    </source>
</evidence>
<dbReference type="AlphaFoldDB" id="A0A2J6QKD1"/>
<protein>
    <submittedName>
        <fullName evidence="2">Uncharacterized protein</fullName>
    </submittedName>
</protein>
<reference evidence="2 3" key="1">
    <citation type="submission" date="2016-05" db="EMBL/GenBank/DDBJ databases">
        <title>A degradative enzymes factory behind the ericoid mycorrhizal symbiosis.</title>
        <authorList>
            <consortium name="DOE Joint Genome Institute"/>
            <person name="Martino E."/>
            <person name="Morin E."/>
            <person name="Grelet G."/>
            <person name="Kuo A."/>
            <person name="Kohler A."/>
            <person name="Daghino S."/>
            <person name="Barry K."/>
            <person name="Choi C."/>
            <person name="Cichocki N."/>
            <person name="Clum A."/>
            <person name="Copeland A."/>
            <person name="Hainaut M."/>
            <person name="Haridas S."/>
            <person name="Labutti K."/>
            <person name="Lindquist E."/>
            <person name="Lipzen A."/>
            <person name="Khouja H.-R."/>
            <person name="Murat C."/>
            <person name="Ohm R."/>
            <person name="Olson A."/>
            <person name="Spatafora J."/>
            <person name="Veneault-Fourrey C."/>
            <person name="Henrissat B."/>
            <person name="Grigoriev I."/>
            <person name="Martin F."/>
            <person name="Perotto S."/>
        </authorList>
    </citation>
    <scope>NUCLEOTIDE SEQUENCE [LARGE SCALE GENOMIC DNA]</scope>
    <source>
        <strain evidence="2 3">UAMH 7357</strain>
    </source>
</reference>
<sequence>MIFFPNNADRQGRIFRKLSLEAFPLRIAVDQDAIRTECTTEGTESLLVLDSESDSGSELSDGIPERSSQNLDNVYRVIIFLILFSTSILVTKVLY</sequence>
<keyword evidence="1" id="KW-0812">Transmembrane</keyword>
<feature type="transmembrane region" description="Helical" evidence="1">
    <location>
        <begin position="74"/>
        <end position="94"/>
    </location>
</feature>
<organism evidence="2 3">
    <name type="scientific">Hyaloscypha hepaticicola</name>
    <dbReference type="NCBI Taxonomy" id="2082293"/>
    <lineage>
        <taxon>Eukaryota</taxon>
        <taxon>Fungi</taxon>
        <taxon>Dikarya</taxon>
        <taxon>Ascomycota</taxon>
        <taxon>Pezizomycotina</taxon>
        <taxon>Leotiomycetes</taxon>
        <taxon>Helotiales</taxon>
        <taxon>Hyaloscyphaceae</taxon>
        <taxon>Hyaloscypha</taxon>
    </lineage>
</organism>
<name>A0A2J6QKD1_9HELO</name>
<keyword evidence="3" id="KW-1185">Reference proteome</keyword>
<dbReference type="EMBL" id="KZ613467">
    <property type="protein sequence ID" value="PMD26697.1"/>
    <property type="molecule type" value="Genomic_DNA"/>
</dbReference>
<evidence type="ECO:0000313" key="3">
    <source>
        <dbReference type="Proteomes" id="UP000235672"/>
    </source>
</evidence>
<gene>
    <name evidence="2" type="ORF">NA56DRAFT_294747</name>
</gene>
<proteinExistence type="predicted"/>
<keyword evidence="1" id="KW-0472">Membrane</keyword>
<accession>A0A2J6QKD1</accession>
<keyword evidence="1" id="KW-1133">Transmembrane helix</keyword>
<evidence type="ECO:0000313" key="2">
    <source>
        <dbReference type="EMBL" id="PMD26697.1"/>
    </source>
</evidence>